<keyword evidence="2" id="KW-1185">Reference proteome</keyword>
<dbReference type="Proteomes" id="UP001157006">
    <property type="component" value="Chromosome 2"/>
</dbReference>
<evidence type="ECO:0000313" key="1">
    <source>
        <dbReference type="EMBL" id="CAI8596057.1"/>
    </source>
</evidence>
<evidence type="ECO:0000313" key="2">
    <source>
        <dbReference type="Proteomes" id="UP001157006"/>
    </source>
</evidence>
<gene>
    <name evidence="1" type="ORF">VFH_II016360</name>
</gene>
<dbReference type="EMBL" id="OX451737">
    <property type="protein sequence ID" value="CAI8596057.1"/>
    <property type="molecule type" value="Genomic_DNA"/>
</dbReference>
<proteinExistence type="predicted"/>
<reference evidence="1 2" key="1">
    <citation type="submission" date="2023-01" db="EMBL/GenBank/DDBJ databases">
        <authorList>
            <person name="Kreplak J."/>
        </authorList>
    </citation>
    <scope>NUCLEOTIDE SEQUENCE [LARGE SCALE GENOMIC DNA]</scope>
</reference>
<accession>A0AAV0ZJL0</accession>
<sequence length="138" mass="15989">MVSVSHFLSSLFSYMKQGKENWLVQSPITLSKRIQEDSKQVFLNSSLEFLFKESELWINSIMNSTPNNNISLILLLSHTKSEVHLIIGPIPFTVNHKQFGSQYKKQAFHFQAYVCSYFDSKYKPTVYIQSSKSNKQIT</sequence>
<protein>
    <submittedName>
        <fullName evidence="1">Uncharacterized protein</fullName>
    </submittedName>
</protein>
<organism evidence="1 2">
    <name type="scientific">Vicia faba</name>
    <name type="common">Broad bean</name>
    <name type="synonym">Faba vulgaris</name>
    <dbReference type="NCBI Taxonomy" id="3906"/>
    <lineage>
        <taxon>Eukaryota</taxon>
        <taxon>Viridiplantae</taxon>
        <taxon>Streptophyta</taxon>
        <taxon>Embryophyta</taxon>
        <taxon>Tracheophyta</taxon>
        <taxon>Spermatophyta</taxon>
        <taxon>Magnoliopsida</taxon>
        <taxon>eudicotyledons</taxon>
        <taxon>Gunneridae</taxon>
        <taxon>Pentapetalae</taxon>
        <taxon>rosids</taxon>
        <taxon>fabids</taxon>
        <taxon>Fabales</taxon>
        <taxon>Fabaceae</taxon>
        <taxon>Papilionoideae</taxon>
        <taxon>50 kb inversion clade</taxon>
        <taxon>NPAAA clade</taxon>
        <taxon>Hologalegina</taxon>
        <taxon>IRL clade</taxon>
        <taxon>Fabeae</taxon>
        <taxon>Vicia</taxon>
    </lineage>
</organism>
<dbReference type="AlphaFoldDB" id="A0AAV0ZJL0"/>
<name>A0AAV0ZJL0_VICFA</name>